<proteinExistence type="predicted"/>
<name>A0AAD5VV28_9AGAR</name>
<feature type="compositionally biased region" description="Polar residues" evidence="1">
    <location>
        <begin position="1"/>
        <end position="36"/>
    </location>
</feature>
<reference evidence="2" key="1">
    <citation type="submission" date="2022-07" db="EMBL/GenBank/DDBJ databases">
        <title>Genome Sequence of Leucocoprinus birnbaumii.</title>
        <authorList>
            <person name="Buettner E."/>
        </authorList>
    </citation>
    <scope>NUCLEOTIDE SEQUENCE</scope>
    <source>
        <strain evidence="2">VT141</strain>
    </source>
</reference>
<dbReference type="EMBL" id="JANIEX010000284">
    <property type="protein sequence ID" value="KAJ3569503.1"/>
    <property type="molecule type" value="Genomic_DNA"/>
</dbReference>
<feature type="region of interest" description="Disordered" evidence="1">
    <location>
        <begin position="1"/>
        <end position="59"/>
    </location>
</feature>
<protein>
    <submittedName>
        <fullName evidence="2">Uncharacterized protein</fullName>
    </submittedName>
</protein>
<organism evidence="2 3">
    <name type="scientific">Leucocoprinus birnbaumii</name>
    <dbReference type="NCBI Taxonomy" id="56174"/>
    <lineage>
        <taxon>Eukaryota</taxon>
        <taxon>Fungi</taxon>
        <taxon>Dikarya</taxon>
        <taxon>Basidiomycota</taxon>
        <taxon>Agaricomycotina</taxon>
        <taxon>Agaricomycetes</taxon>
        <taxon>Agaricomycetidae</taxon>
        <taxon>Agaricales</taxon>
        <taxon>Agaricineae</taxon>
        <taxon>Agaricaceae</taxon>
        <taxon>Leucocoprinus</taxon>
    </lineage>
</organism>
<feature type="compositionally biased region" description="Low complexity" evidence="1">
    <location>
        <begin position="440"/>
        <end position="457"/>
    </location>
</feature>
<feature type="compositionally biased region" description="Basic residues" evidence="1">
    <location>
        <begin position="458"/>
        <end position="468"/>
    </location>
</feature>
<accession>A0AAD5VV28</accession>
<comment type="caution">
    <text evidence="2">The sequence shown here is derived from an EMBL/GenBank/DDBJ whole genome shotgun (WGS) entry which is preliminary data.</text>
</comment>
<feature type="region of interest" description="Disordered" evidence="1">
    <location>
        <begin position="423"/>
        <end position="502"/>
    </location>
</feature>
<dbReference type="AlphaFoldDB" id="A0AAD5VV28"/>
<gene>
    <name evidence="2" type="ORF">NP233_g5007</name>
</gene>
<evidence type="ECO:0000256" key="1">
    <source>
        <dbReference type="SAM" id="MobiDB-lite"/>
    </source>
</evidence>
<evidence type="ECO:0000313" key="3">
    <source>
        <dbReference type="Proteomes" id="UP001213000"/>
    </source>
</evidence>
<evidence type="ECO:0000313" key="2">
    <source>
        <dbReference type="EMBL" id="KAJ3569503.1"/>
    </source>
</evidence>
<sequence>MFRLASSTGESSRHATNSDYSHSAATNSGSVQPSQQRSRKNGHTAQNAPKRQPLPVPARQLPKFRLLPNGIQRAIFEIAASEHNWRNPHVKRWIYISRNVREWIEPIVYESIVLPCEYEPRVLERDRKSLALHGQMLQMKPPQFIARCVRRIFTNSKPELGDNGVELRLLPICDNLESLECWSSPRQELSELLTTKHWPKLKILCLNVELLPKDKELFCYPLFQHLTHLDLRSEDALPSWKDLEQLRSLTHLRVKMMERFHWRQHTEAVCQAYTIAIEAQKSFPPNLKHFVILMSIHVIYNIAIRRRAMRADDETWKKFEDFRVGLFDPRILFGCTGDLDSWDDLEILEYDREDEVTQTFATTISLQPQILPTQPVRRMIHLITKLGNRLTIRTRLEKEKQLIILGLRFTTHLFVLHQGLSMAKPPASSNKRGPQPPNPSSKSSSAAASNPGSATSKSKGKKNKKNKKNNIGQKSHQGQPRADNKAQRRPVQPARKFPRFNDLPPEVKKRIFKFASLVNGQIYRHIDQWAYLSRQVKEWVEPDIYESIQLPVRYNGRAAQDWDRRKLESLERSLDSKLKEFFAQHVKRIFTRSPPSLGENAVELRLLSVCDNLETLHTRSALMIK</sequence>
<keyword evidence="3" id="KW-1185">Reference proteome</keyword>
<dbReference type="Proteomes" id="UP001213000">
    <property type="component" value="Unassembled WGS sequence"/>
</dbReference>